<protein>
    <submittedName>
        <fullName evidence="2">Uncharacterized protein</fullName>
    </submittedName>
</protein>
<dbReference type="EMBL" id="JBEUOH010000023">
    <property type="protein sequence ID" value="KAL0861491.1"/>
    <property type="molecule type" value="Genomic_DNA"/>
</dbReference>
<evidence type="ECO:0000256" key="1">
    <source>
        <dbReference type="SAM" id="MobiDB-lite"/>
    </source>
</evidence>
<feature type="compositionally biased region" description="Basic and acidic residues" evidence="1">
    <location>
        <begin position="380"/>
        <end position="396"/>
    </location>
</feature>
<proteinExistence type="predicted"/>
<dbReference type="Proteomes" id="UP001549920">
    <property type="component" value="Unassembled WGS sequence"/>
</dbReference>
<evidence type="ECO:0000313" key="2">
    <source>
        <dbReference type="EMBL" id="KAL0861491.1"/>
    </source>
</evidence>
<sequence>MAHYVEQLYNDLLKIRTYLIKIGPSRREGKILEQKLNEANVIRQQYNTFLDEISRIRVFKDVQENTLIDTFCTKFNDLYTEILKLCNTLNIDIDNSVKMEKFDLKVALSLLPVLNDTEPVTKQLIDGIEYYGSVLDTESKPKLISFVLKNRLSQSAKLLLSSSYSDIDSLIKDIKCQLLPKKSASSIQNSLQRARQNDMSINDFGKQLSEMFVDLTIAQADGNSSSYSVLKPINEKQAIKRFADGLRNRRISTIIAARNFDHLKDAIQAAVDEELSVPSTSNEIMTMNRSNNSNKFRSGNNFYRTRSFHNKGRSYQHQSRGGYDGSGTFRSTERGRRQNNSRRGYSAPRNFNRGRSNFYNSRGNRGVRNENLQFLTESSTKPEAEKQQPENKFFRE</sequence>
<comment type="caution">
    <text evidence="2">The sequence shown here is derived from an EMBL/GenBank/DDBJ whole genome shotgun (WGS) entry which is preliminary data.</text>
</comment>
<keyword evidence="3" id="KW-1185">Reference proteome</keyword>
<evidence type="ECO:0000313" key="3">
    <source>
        <dbReference type="Proteomes" id="UP001549920"/>
    </source>
</evidence>
<feature type="compositionally biased region" description="Polar residues" evidence="1">
    <location>
        <begin position="284"/>
        <end position="304"/>
    </location>
</feature>
<gene>
    <name evidence="2" type="ORF">ABMA27_009019</name>
</gene>
<accession>A0ABR3H9M2</accession>
<feature type="compositionally biased region" description="Polar residues" evidence="1">
    <location>
        <begin position="353"/>
        <end position="363"/>
    </location>
</feature>
<reference evidence="2 3" key="1">
    <citation type="submission" date="2024-06" db="EMBL/GenBank/DDBJ databases">
        <title>A chromosome-level genome assembly of beet webworm, Loxostege sticticalis.</title>
        <authorList>
            <person name="Zhang Y."/>
        </authorList>
    </citation>
    <scope>NUCLEOTIDE SEQUENCE [LARGE SCALE GENOMIC DNA]</scope>
    <source>
        <strain evidence="2">AQ026</strain>
        <tissue evidence="2">Whole body</tissue>
    </source>
</reference>
<feature type="compositionally biased region" description="Polar residues" evidence="1">
    <location>
        <begin position="370"/>
        <end position="379"/>
    </location>
</feature>
<organism evidence="2 3">
    <name type="scientific">Loxostege sticticalis</name>
    <name type="common">Beet webworm moth</name>
    <dbReference type="NCBI Taxonomy" id="481309"/>
    <lineage>
        <taxon>Eukaryota</taxon>
        <taxon>Metazoa</taxon>
        <taxon>Ecdysozoa</taxon>
        <taxon>Arthropoda</taxon>
        <taxon>Hexapoda</taxon>
        <taxon>Insecta</taxon>
        <taxon>Pterygota</taxon>
        <taxon>Neoptera</taxon>
        <taxon>Endopterygota</taxon>
        <taxon>Lepidoptera</taxon>
        <taxon>Glossata</taxon>
        <taxon>Ditrysia</taxon>
        <taxon>Pyraloidea</taxon>
        <taxon>Crambidae</taxon>
        <taxon>Pyraustinae</taxon>
        <taxon>Loxostege</taxon>
    </lineage>
</organism>
<name>A0ABR3H9M2_LOXSC</name>
<feature type="region of interest" description="Disordered" evidence="1">
    <location>
        <begin position="284"/>
        <end position="396"/>
    </location>
</feature>